<feature type="signal peptide" evidence="1">
    <location>
        <begin position="1"/>
        <end position="26"/>
    </location>
</feature>
<evidence type="ECO:0008006" key="4">
    <source>
        <dbReference type="Google" id="ProtNLM"/>
    </source>
</evidence>
<reference evidence="2 3" key="1">
    <citation type="submission" date="2018-10" db="EMBL/GenBank/DDBJ databases">
        <title>Genomic Encyclopedia of Type Strains, Phase IV (KMG-IV): sequencing the most valuable type-strain genomes for metagenomic binning, comparative biology and taxonomic classification.</title>
        <authorList>
            <person name="Goeker M."/>
        </authorList>
    </citation>
    <scope>NUCLEOTIDE SEQUENCE [LARGE SCALE GENOMIC DNA]</scope>
    <source>
        <strain evidence="2 3">DSM 4734</strain>
    </source>
</reference>
<evidence type="ECO:0000313" key="2">
    <source>
        <dbReference type="EMBL" id="RKR00398.1"/>
    </source>
</evidence>
<dbReference type="EMBL" id="RBIM01000003">
    <property type="protein sequence ID" value="RKR00398.1"/>
    <property type="molecule type" value="Genomic_DNA"/>
</dbReference>
<dbReference type="Proteomes" id="UP000273675">
    <property type="component" value="Unassembled WGS sequence"/>
</dbReference>
<name>A0A495DDL3_9PROT</name>
<organism evidence="2 3">
    <name type="scientific">Maricaulis maris</name>
    <dbReference type="NCBI Taxonomy" id="74318"/>
    <lineage>
        <taxon>Bacteria</taxon>
        <taxon>Pseudomonadati</taxon>
        <taxon>Pseudomonadota</taxon>
        <taxon>Alphaproteobacteria</taxon>
        <taxon>Maricaulales</taxon>
        <taxon>Maricaulaceae</taxon>
        <taxon>Maricaulis</taxon>
    </lineage>
</organism>
<protein>
    <recommendedName>
        <fullName evidence="4">FlgO domain-containing protein</fullName>
    </recommendedName>
</protein>
<keyword evidence="1" id="KW-0732">Signal</keyword>
<sequence length="192" mass="21023">MSIRATTLKLAAALAGLLTLSQPAHAVVGLNGVALPAGQDCAMQYYQHNMNGPMLVKAAGALAGRYELRVARHNAANQVLADLSGTFSGGHWQDTVLTRASFLSTDFVRGRIGGVDEYLIDAELRVYDTRGRLVCRSTEVEIRPLSQIAGSVSPTRLELVPEHEAEVEPDRRAPQLLPQYRNRQPLSWGRRH</sequence>
<feature type="chain" id="PRO_5019860676" description="FlgO domain-containing protein" evidence="1">
    <location>
        <begin position="27"/>
        <end position="192"/>
    </location>
</feature>
<dbReference type="AlphaFoldDB" id="A0A495DDL3"/>
<gene>
    <name evidence="2" type="ORF">C7435_1606</name>
</gene>
<accession>A0A495DDL3</accession>
<proteinExistence type="predicted"/>
<evidence type="ECO:0000313" key="3">
    <source>
        <dbReference type="Proteomes" id="UP000273675"/>
    </source>
</evidence>
<dbReference type="OrthoDB" id="9970905at2"/>
<comment type="caution">
    <text evidence="2">The sequence shown here is derived from an EMBL/GenBank/DDBJ whole genome shotgun (WGS) entry which is preliminary data.</text>
</comment>
<dbReference type="RefSeq" id="WP_121210715.1">
    <property type="nucleotide sequence ID" value="NZ_RBIM01000003.1"/>
</dbReference>
<evidence type="ECO:0000256" key="1">
    <source>
        <dbReference type="SAM" id="SignalP"/>
    </source>
</evidence>